<dbReference type="InterPro" id="IPR050229">
    <property type="entry name" value="GlpE_sulfurtransferase"/>
</dbReference>
<dbReference type="InterPro" id="IPR021309">
    <property type="entry name" value="YgaP-like_TM"/>
</dbReference>
<dbReference type="AlphaFoldDB" id="A3IK18"/>
<dbReference type="SMART" id="SM00450">
    <property type="entry name" value="RHOD"/>
    <property type="match status" value="1"/>
</dbReference>
<dbReference type="Pfam" id="PF00581">
    <property type="entry name" value="Rhodanese"/>
    <property type="match status" value="1"/>
</dbReference>
<dbReference type="InterPro" id="IPR001763">
    <property type="entry name" value="Rhodanese-like_dom"/>
</dbReference>
<organism evidence="3 4">
    <name type="scientific">Crocosphaera chwakensis CCY0110</name>
    <dbReference type="NCBI Taxonomy" id="391612"/>
    <lineage>
        <taxon>Bacteria</taxon>
        <taxon>Bacillati</taxon>
        <taxon>Cyanobacteriota</taxon>
        <taxon>Cyanophyceae</taxon>
        <taxon>Oscillatoriophycideae</taxon>
        <taxon>Chroococcales</taxon>
        <taxon>Aphanothecaceae</taxon>
        <taxon>Crocosphaera</taxon>
        <taxon>Crocosphaera chwakensis</taxon>
    </lineage>
</organism>
<dbReference type="Proteomes" id="UP000003781">
    <property type="component" value="Unassembled WGS sequence"/>
</dbReference>
<feature type="transmembrane region" description="Helical" evidence="1">
    <location>
        <begin position="124"/>
        <end position="144"/>
    </location>
</feature>
<protein>
    <submittedName>
        <fullName evidence="3">Rhodanese-like protein</fullName>
    </submittedName>
</protein>
<keyword evidence="4" id="KW-1185">Reference proteome</keyword>
<gene>
    <name evidence="3" type="ORF">CY0110_03024</name>
</gene>
<dbReference type="Gene3D" id="6.10.140.1340">
    <property type="match status" value="1"/>
</dbReference>
<name>A3IK18_9CHRO</name>
<keyword evidence="1" id="KW-0812">Transmembrane</keyword>
<proteinExistence type="predicted"/>
<evidence type="ECO:0000259" key="2">
    <source>
        <dbReference type="PROSITE" id="PS50206"/>
    </source>
</evidence>
<dbReference type="SUPFAM" id="SSF52821">
    <property type="entry name" value="Rhodanese/Cell cycle control phosphatase"/>
    <property type="match status" value="1"/>
</dbReference>
<dbReference type="PANTHER" id="PTHR43031:SF1">
    <property type="entry name" value="PYRIDINE NUCLEOTIDE-DISULPHIDE OXIDOREDUCTASE"/>
    <property type="match status" value="1"/>
</dbReference>
<dbReference type="CDD" id="cd00158">
    <property type="entry name" value="RHOD"/>
    <property type="match status" value="1"/>
</dbReference>
<keyword evidence="1" id="KW-1133">Transmembrane helix</keyword>
<dbReference type="Gene3D" id="3.40.250.10">
    <property type="entry name" value="Rhodanese-like domain"/>
    <property type="match status" value="1"/>
</dbReference>
<comment type="caution">
    <text evidence="3">The sequence shown here is derived from an EMBL/GenBank/DDBJ whole genome shotgun (WGS) entry which is preliminary data.</text>
</comment>
<evidence type="ECO:0000313" key="4">
    <source>
        <dbReference type="Proteomes" id="UP000003781"/>
    </source>
</evidence>
<dbReference type="InterPro" id="IPR036873">
    <property type="entry name" value="Rhodanese-like_dom_sf"/>
</dbReference>
<dbReference type="EMBL" id="AAXW01000003">
    <property type="protein sequence ID" value="EAZ93007.1"/>
    <property type="molecule type" value="Genomic_DNA"/>
</dbReference>
<feature type="transmembrane region" description="Helical" evidence="1">
    <location>
        <begin position="150"/>
        <end position="171"/>
    </location>
</feature>
<dbReference type="Pfam" id="PF11127">
    <property type="entry name" value="YgaP-like_TM"/>
    <property type="match status" value="1"/>
</dbReference>
<reference evidence="3 4" key="1">
    <citation type="submission" date="2007-03" db="EMBL/GenBank/DDBJ databases">
        <authorList>
            <person name="Stal L."/>
            <person name="Ferriera S."/>
            <person name="Johnson J."/>
            <person name="Kravitz S."/>
            <person name="Beeson K."/>
            <person name="Sutton G."/>
            <person name="Rogers Y.-H."/>
            <person name="Friedman R."/>
            <person name="Frazier M."/>
            <person name="Venter J.C."/>
        </authorList>
    </citation>
    <scope>NUCLEOTIDE SEQUENCE [LARGE SCALE GENOMIC DNA]</scope>
    <source>
        <strain evidence="3 4">CCY0110</strain>
    </source>
</reference>
<dbReference type="eggNOG" id="COG0607">
    <property type="taxonomic scope" value="Bacteria"/>
</dbReference>
<evidence type="ECO:0000256" key="1">
    <source>
        <dbReference type="SAM" id="Phobius"/>
    </source>
</evidence>
<dbReference type="RefSeq" id="WP_008273675.1">
    <property type="nucleotide sequence ID" value="NZ_AAXW01000003.1"/>
</dbReference>
<dbReference type="OrthoDB" id="9792975at2"/>
<accession>A3IK18</accession>
<dbReference type="PANTHER" id="PTHR43031">
    <property type="entry name" value="FAD-DEPENDENT OXIDOREDUCTASE"/>
    <property type="match status" value="1"/>
</dbReference>
<feature type="domain" description="Rhodanese" evidence="2">
    <location>
        <begin position="22"/>
        <end position="110"/>
    </location>
</feature>
<dbReference type="PROSITE" id="PS50206">
    <property type="entry name" value="RHODANESE_3"/>
    <property type="match status" value="1"/>
</dbReference>
<keyword evidence="1" id="KW-0472">Membrane</keyword>
<evidence type="ECO:0000313" key="3">
    <source>
        <dbReference type="EMBL" id="EAZ93007.1"/>
    </source>
</evidence>
<sequence length="182" mass="19902">MKTLNYKPFPTIDSHTLKSWLDEDLVTLVDVREVSEYVGEHLPNALLIPLSKFEPDKIPQEQDKTLVLYCRTGNRSAQAAQKLLTGGFRGVTHLGGGIEDWKKRGLPTIVNTNAPLSLMRQVQIIAGSLIITGTVLGAFVSPWFLIISGFVGGGLLFAGITDTCALAMLLAKLPFNQRLNAR</sequence>